<dbReference type="Proteomes" id="UP001169069">
    <property type="component" value="Unassembled WGS sequence"/>
</dbReference>
<accession>A0ABT7QV63</accession>
<dbReference type="InterPro" id="IPR005586">
    <property type="entry name" value="ABC_trans_aux"/>
</dbReference>
<keyword evidence="1" id="KW-0732">Signal</keyword>
<protein>
    <submittedName>
        <fullName evidence="3">PqiC family protein</fullName>
    </submittedName>
</protein>
<organism evidence="3 4">
    <name type="scientific">Sulfurovum zhangzhouensis</name>
    <dbReference type="NCBI Taxonomy" id="3019067"/>
    <lineage>
        <taxon>Bacteria</taxon>
        <taxon>Pseudomonadati</taxon>
        <taxon>Campylobacterota</taxon>
        <taxon>Epsilonproteobacteria</taxon>
        <taxon>Campylobacterales</taxon>
        <taxon>Sulfurovaceae</taxon>
        <taxon>Sulfurovum</taxon>
    </lineage>
</organism>
<feature type="signal peptide" evidence="1">
    <location>
        <begin position="1"/>
        <end position="20"/>
    </location>
</feature>
<evidence type="ECO:0000313" key="3">
    <source>
        <dbReference type="EMBL" id="MDM5270732.1"/>
    </source>
</evidence>
<sequence>MKKNILITMLVLLMTGCATKSHYYVLSTAMQPSHVTPSTKSIGVAQVILPSYMDKRQLTIASSGNQITQLDSVLWAEDIDIGLTQRLISFLQKKFEQPNVFAYPWGVDRQPDIQVKLQINRFLAQGDKVYLDANYLIIDTKGHTSHAYLFNTTLKTSSEPSAIVNTMDNAFGKLEEDIADKIK</sequence>
<feature type="domain" description="ABC-type transport auxiliary lipoprotein component" evidence="2">
    <location>
        <begin position="24"/>
        <end position="179"/>
    </location>
</feature>
<comment type="caution">
    <text evidence="3">The sequence shown here is derived from an EMBL/GenBank/DDBJ whole genome shotgun (WGS) entry which is preliminary data.</text>
</comment>
<dbReference type="Gene3D" id="3.40.50.10610">
    <property type="entry name" value="ABC-type transport auxiliary lipoprotein component"/>
    <property type="match status" value="1"/>
</dbReference>
<dbReference type="RefSeq" id="WP_289412008.1">
    <property type="nucleotide sequence ID" value="NZ_JAQIBD010000001.1"/>
</dbReference>
<name>A0ABT7QV63_9BACT</name>
<dbReference type="EMBL" id="JAQIBD010000001">
    <property type="protein sequence ID" value="MDM5270732.1"/>
    <property type="molecule type" value="Genomic_DNA"/>
</dbReference>
<keyword evidence="4" id="KW-1185">Reference proteome</keyword>
<reference evidence="3" key="1">
    <citation type="submission" date="2023-01" db="EMBL/GenBank/DDBJ databases">
        <title>Sulfurovum sp. zt1-1 genome assembly.</title>
        <authorList>
            <person name="Wang J."/>
        </authorList>
    </citation>
    <scope>NUCLEOTIDE SEQUENCE</scope>
    <source>
        <strain evidence="3">Zt1-1</strain>
    </source>
</reference>
<dbReference type="SUPFAM" id="SSF159594">
    <property type="entry name" value="XCC0632-like"/>
    <property type="match status" value="1"/>
</dbReference>
<feature type="chain" id="PRO_5045448509" evidence="1">
    <location>
        <begin position="21"/>
        <end position="183"/>
    </location>
</feature>
<evidence type="ECO:0000313" key="4">
    <source>
        <dbReference type="Proteomes" id="UP001169069"/>
    </source>
</evidence>
<proteinExistence type="predicted"/>
<evidence type="ECO:0000259" key="2">
    <source>
        <dbReference type="Pfam" id="PF03886"/>
    </source>
</evidence>
<dbReference type="PROSITE" id="PS51257">
    <property type="entry name" value="PROKAR_LIPOPROTEIN"/>
    <property type="match status" value="1"/>
</dbReference>
<gene>
    <name evidence="3" type="ORF">PGH07_00900</name>
</gene>
<dbReference type="Pfam" id="PF03886">
    <property type="entry name" value="ABC_trans_aux"/>
    <property type="match status" value="1"/>
</dbReference>
<evidence type="ECO:0000256" key="1">
    <source>
        <dbReference type="SAM" id="SignalP"/>
    </source>
</evidence>